<evidence type="ECO:0000313" key="2">
    <source>
        <dbReference type="EMBL" id="OBQ41774.1"/>
    </source>
</evidence>
<sequence>MKFRQVLTSCILTTTLAVSQSLFLSSQNQAKAQSSRPYIVLVNGYQNCCAWGITERFPSMNAEIREVPYSNFSNGGKSGNTSNDSAFLDKGADFINNQLDKSRPLILIGHSFGGDSVLKLLPRINRKIQFVAVIDPVRTGGLRASLKNLRVPSNVEYFFNRWQENLPFPNDFQTNGSIPCSAKQCDQDSQNIARNADFSPLTTECRWDEVTCPGFVAPNPFIGRPGKKGRKQVRVSHQGLPGDAFMQTDLGNKIKKQLAAFRPPSPPSDLLPLSQLPPGSDQGYGNLPRAFVDVNGDGRADYCRFVGNTPNLFIACILRTSNGSWGGQYDYKSIIGIDPGYSDRPRGFKDANGDGRADYCRFVGNAPKIFESCNLSTPSGFDSNQYTLNIGL</sequence>
<feature type="signal peptide" evidence="1">
    <location>
        <begin position="1"/>
        <end position="30"/>
    </location>
</feature>
<dbReference type="Proteomes" id="UP000092093">
    <property type="component" value="Unassembled WGS sequence"/>
</dbReference>
<evidence type="ECO:0000256" key="1">
    <source>
        <dbReference type="SAM" id="SignalP"/>
    </source>
</evidence>
<dbReference type="Gene3D" id="3.40.50.1820">
    <property type="entry name" value="alpha/beta hydrolase"/>
    <property type="match status" value="1"/>
</dbReference>
<accession>A0A1B7WXC6</accession>
<name>A0A1B7WXC6_APHFL</name>
<dbReference type="PATRIC" id="fig|1710896.3.peg.5024"/>
<evidence type="ECO:0008006" key="4">
    <source>
        <dbReference type="Google" id="ProtNLM"/>
    </source>
</evidence>
<proteinExistence type="predicted"/>
<reference evidence="2 3" key="1">
    <citation type="submission" date="2015-09" db="EMBL/GenBank/DDBJ databases">
        <title>Aphanizomenon flos-aquae WA102.</title>
        <authorList>
            <person name="Driscoll C."/>
        </authorList>
    </citation>
    <scope>NUCLEOTIDE SEQUENCE [LARGE SCALE GENOMIC DNA]</scope>
    <source>
        <strain evidence="2">WA102</strain>
    </source>
</reference>
<dbReference type="AlphaFoldDB" id="A0A1B7WXC6"/>
<dbReference type="EMBL" id="LJOW01000136">
    <property type="protein sequence ID" value="OBQ41774.1"/>
    <property type="molecule type" value="Genomic_DNA"/>
</dbReference>
<comment type="caution">
    <text evidence="2">The sequence shown here is derived from an EMBL/GenBank/DDBJ whole genome shotgun (WGS) entry which is preliminary data.</text>
</comment>
<dbReference type="SUPFAM" id="SSF53474">
    <property type="entry name" value="alpha/beta-Hydrolases"/>
    <property type="match status" value="1"/>
</dbReference>
<evidence type="ECO:0000313" key="3">
    <source>
        <dbReference type="Proteomes" id="UP000092093"/>
    </source>
</evidence>
<dbReference type="SUPFAM" id="SSF69318">
    <property type="entry name" value="Integrin alpha N-terminal domain"/>
    <property type="match status" value="1"/>
</dbReference>
<keyword evidence="1" id="KW-0732">Signal</keyword>
<dbReference type="InterPro" id="IPR029058">
    <property type="entry name" value="AB_hydrolase_fold"/>
</dbReference>
<gene>
    <name evidence="2" type="ORF">AN484_20195</name>
</gene>
<protein>
    <recommendedName>
        <fullName evidence="4">AB hydrolase-1 domain-containing protein</fullName>
    </recommendedName>
</protein>
<dbReference type="InterPro" id="IPR028994">
    <property type="entry name" value="Integrin_alpha_N"/>
</dbReference>
<organism evidence="2 3">
    <name type="scientific">Aphanizomenon flos-aquae WA102</name>
    <dbReference type="NCBI Taxonomy" id="1710896"/>
    <lineage>
        <taxon>Bacteria</taxon>
        <taxon>Bacillati</taxon>
        <taxon>Cyanobacteriota</taxon>
        <taxon>Cyanophyceae</taxon>
        <taxon>Nostocales</taxon>
        <taxon>Aphanizomenonaceae</taxon>
        <taxon>Aphanizomenon</taxon>
    </lineage>
</organism>
<feature type="chain" id="PRO_5008600313" description="AB hydrolase-1 domain-containing protein" evidence="1">
    <location>
        <begin position="31"/>
        <end position="392"/>
    </location>
</feature>